<organism evidence="3 4">
    <name type="scientific">Vibrio tritonius</name>
    <dbReference type="NCBI Taxonomy" id="1435069"/>
    <lineage>
        <taxon>Bacteria</taxon>
        <taxon>Pseudomonadati</taxon>
        <taxon>Pseudomonadota</taxon>
        <taxon>Gammaproteobacteria</taxon>
        <taxon>Vibrionales</taxon>
        <taxon>Vibrionaceae</taxon>
        <taxon>Vibrio</taxon>
    </lineage>
</organism>
<keyword evidence="1" id="KW-0328">Glycosyltransferase</keyword>
<dbReference type="CDD" id="cd03789">
    <property type="entry name" value="GT9_LPS_heptosyltransferase"/>
    <property type="match status" value="1"/>
</dbReference>
<reference evidence="4" key="1">
    <citation type="submission" date="2023-07" db="EMBL/GenBank/DDBJ databases">
        <title>Molecular identification of indigenous halophilic bacteria isolated from red sea cost, biodegradation of synthetic dyes and assessment of degraded metabolite toxicity.</title>
        <authorList>
            <person name="Chaieb K."/>
            <person name="Altayb H.N."/>
        </authorList>
    </citation>
    <scope>NUCLEOTIDE SEQUENCE [LARGE SCALE GENOMIC DNA]</scope>
    <source>
        <strain evidence="4">K20</strain>
    </source>
</reference>
<evidence type="ECO:0000313" key="4">
    <source>
        <dbReference type="Proteomes" id="UP001199044"/>
    </source>
</evidence>
<protein>
    <submittedName>
        <fullName evidence="3">Glycosyltransferase family 9 protein</fullName>
    </submittedName>
</protein>
<proteinExistence type="predicted"/>
<sequence>MWMSKETHLRLKNRLRQFDKQRKKVMSRWLGLPLAVLNHFSSTEKTLVKPEEIQRIVIVRNNARVGNTLFLIPFLNQVKQAYPHAEITLVGSAKWQGALLQELGINHFVVSHFGFRSLLKLLLTIIRLRKTSFDICFMPCGSAQDALICSALNARNKIGFDHERYHKALTHALNNTSFYRHAALRSLTLIPQITPLSLAKTCHQLRLSEQELAQGKAARQALADEQTLVMAYFREARGAKQLSDDMWHQALQALSETSPKPVVWIEILGPDAKQGFDPNHLSCHCSDLRELAGLLRHFDGFISCDTGPLHLADAVNTPCVGLFTHTDPTVYGMLGDNVQYITNPNNFNAKQIWQTLLANGPSSQRGTLRLERIKRAKTTSRDKSPSVEDAHLAL</sequence>
<dbReference type="RefSeq" id="WP_225251326.1">
    <property type="nucleotide sequence ID" value="NZ_JAIWIU010000116.1"/>
</dbReference>
<dbReference type="Pfam" id="PF01075">
    <property type="entry name" value="Glyco_transf_9"/>
    <property type="match status" value="1"/>
</dbReference>
<evidence type="ECO:0000256" key="2">
    <source>
        <dbReference type="ARBA" id="ARBA00022679"/>
    </source>
</evidence>
<dbReference type="EMBL" id="JAIWIU010000116">
    <property type="protein sequence ID" value="MCA2017665.1"/>
    <property type="molecule type" value="Genomic_DNA"/>
</dbReference>
<comment type="caution">
    <text evidence="3">The sequence shown here is derived from an EMBL/GenBank/DDBJ whole genome shotgun (WGS) entry which is preliminary data.</text>
</comment>
<dbReference type="Gene3D" id="3.40.50.2000">
    <property type="entry name" value="Glycogen Phosphorylase B"/>
    <property type="match status" value="2"/>
</dbReference>
<dbReference type="PANTHER" id="PTHR30160">
    <property type="entry name" value="TETRAACYLDISACCHARIDE 4'-KINASE-RELATED"/>
    <property type="match status" value="1"/>
</dbReference>
<keyword evidence="4" id="KW-1185">Reference proteome</keyword>
<dbReference type="Proteomes" id="UP001199044">
    <property type="component" value="Unassembled WGS sequence"/>
</dbReference>
<gene>
    <name evidence="3" type="ORF">LDJ79_16190</name>
</gene>
<evidence type="ECO:0000256" key="1">
    <source>
        <dbReference type="ARBA" id="ARBA00022676"/>
    </source>
</evidence>
<dbReference type="InterPro" id="IPR051199">
    <property type="entry name" value="LPS_LOS_Heptosyltrfase"/>
</dbReference>
<accession>A0ABS7YPR2</accession>
<dbReference type="InterPro" id="IPR002201">
    <property type="entry name" value="Glyco_trans_9"/>
</dbReference>
<dbReference type="PANTHER" id="PTHR30160:SF1">
    <property type="entry name" value="LIPOPOLYSACCHARIDE 1,2-N-ACETYLGLUCOSAMINETRANSFERASE-RELATED"/>
    <property type="match status" value="1"/>
</dbReference>
<dbReference type="SUPFAM" id="SSF53756">
    <property type="entry name" value="UDP-Glycosyltransferase/glycogen phosphorylase"/>
    <property type="match status" value="1"/>
</dbReference>
<keyword evidence="2" id="KW-0808">Transferase</keyword>
<name>A0ABS7YPR2_9VIBR</name>
<evidence type="ECO:0000313" key="3">
    <source>
        <dbReference type="EMBL" id="MCA2017665.1"/>
    </source>
</evidence>